<dbReference type="HOGENOM" id="CLU_2985559_0_0_2"/>
<dbReference type="Proteomes" id="UP000019024">
    <property type="component" value="Chromosome"/>
</dbReference>
<dbReference type="KEGG" id="hlr:HALLA_12275"/>
<accession>W0JUJ2</accession>
<keyword evidence="3" id="KW-1185">Reference proteome</keyword>
<dbReference type="KEGG" id="hlr:HALLA_11960"/>
<evidence type="ECO:0000313" key="3">
    <source>
        <dbReference type="Proteomes" id="UP000019024"/>
    </source>
</evidence>
<dbReference type="AlphaFoldDB" id="W0JUJ2"/>
<evidence type="ECO:0000313" key="2">
    <source>
        <dbReference type="EMBL" id="AHG00997.1"/>
    </source>
</evidence>
<name>W0JUJ2_9EURY</name>
<gene>
    <name evidence="1" type="ORF">HALLA_11960</name>
    <name evidence="2" type="ORF">HALLA_12275</name>
</gene>
<reference evidence="2 3" key="1">
    <citation type="submission" date="2014-01" db="EMBL/GenBank/DDBJ databases">
        <authorList>
            <consortium name="DOE Joint Genome Institute"/>
            <person name="Anderson I."/>
            <person name="Huntemann M."/>
            <person name="Han J."/>
            <person name="Chen A."/>
            <person name="Kyrpides N."/>
            <person name="Mavromatis K."/>
            <person name="Markowitz V."/>
            <person name="Palaniappan K."/>
            <person name="Ivanova N."/>
            <person name="Schaumberg A."/>
            <person name="Pati A."/>
            <person name="Liolios K."/>
            <person name="Nordberg H.P."/>
            <person name="Cantor M.N."/>
            <person name="Hua S.X."/>
            <person name="Woyke T."/>
        </authorList>
    </citation>
    <scope>NUCLEOTIDE SEQUENCE [LARGE SCALE GENOMIC DNA]</scope>
    <source>
        <strain evidence="2 3">XH-48</strain>
    </source>
</reference>
<dbReference type="EMBL" id="CP007055">
    <property type="protein sequence ID" value="AHG00945.1"/>
    <property type="molecule type" value="Genomic_DNA"/>
</dbReference>
<dbReference type="GeneID" id="43330796"/>
<dbReference type="EMBL" id="CP007055">
    <property type="protein sequence ID" value="AHG00997.1"/>
    <property type="molecule type" value="Genomic_DNA"/>
</dbReference>
<proteinExistence type="predicted"/>
<evidence type="ECO:0000313" key="1">
    <source>
        <dbReference type="EMBL" id="AHG00945.1"/>
    </source>
</evidence>
<organism evidence="2 3">
    <name type="scientific">Halostagnicola larsenii XH-48</name>
    <dbReference type="NCBI Taxonomy" id="797299"/>
    <lineage>
        <taxon>Archaea</taxon>
        <taxon>Methanobacteriati</taxon>
        <taxon>Methanobacteriota</taxon>
        <taxon>Stenosarchaea group</taxon>
        <taxon>Halobacteria</taxon>
        <taxon>Halobacteriales</taxon>
        <taxon>Natrialbaceae</taxon>
        <taxon>Halostagnicola</taxon>
    </lineage>
</organism>
<protein>
    <submittedName>
        <fullName evidence="2">Uncharacterized protein</fullName>
    </submittedName>
</protein>
<dbReference type="RefSeq" id="WP_157231343.1">
    <property type="nucleotide sequence ID" value="NZ_CP007055.1"/>
</dbReference>
<sequence>MTFIDVDDTTLLAAHEKLDTDSLEETVELALGLTADLNNAAEMVEYTDEAEKQEVPA</sequence>